<name>A0A481YTY8_9VIRU</name>
<accession>A0A481YTY8</accession>
<dbReference type="InterPro" id="IPR036620">
    <property type="entry name" value="MC1_sf"/>
</dbReference>
<dbReference type="GO" id="GO:0042262">
    <property type="term" value="P:DNA protection"/>
    <property type="evidence" value="ECO:0007669"/>
    <property type="project" value="InterPro"/>
</dbReference>
<protein>
    <submittedName>
        <fullName evidence="2">Non-histone chromosomal protein</fullName>
    </submittedName>
</protein>
<gene>
    <name evidence="2" type="ORF">LCMAC102_04180</name>
</gene>
<feature type="region of interest" description="Disordered" evidence="1">
    <location>
        <begin position="1"/>
        <end position="134"/>
    </location>
</feature>
<feature type="compositionally biased region" description="Low complexity" evidence="1">
    <location>
        <begin position="245"/>
        <end position="254"/>
    </location>
</feature>
<feature type="compositionally biased region" description="Basic and acidic residues" evidence="1">
    <location>
        <begin position="31"/>
        <end position="40"/>
    </location>
</feature>
<dbReference type="EMBL" id="MK500334">
    <property type="protein sequence ID" value="QBK86622.1"/>
    <property type="molecule type" value="Genomic_DNA"/>
</dbReference>
<evidence type="ECO:0000256" key="1">
    <source>
        <dbReference type="SAM" id="MobiDB-lite"/>
    </source>
</evidence>
<dbReference type="SUPFAM" id="SSF102875">
    <property type="entry name" value="Chromosomal protein MC1"/>
    <property type="match status" value="1"/>
</dbReference>
<sequence>MAPKRHVNKRQIVPKVIDDEKVQTETDEEKDVYNPEKPMSEEEEELVSSSNESPPEKPKPVPTRTRKTVTKPKQTSKVATNSEEELVSSSNESPDESPPEKPKPVPTRTRKTVTKPKQTSKVATNSEETQESDKRYFKILIDRIAPENNSPPVSSDVLSSGGGRYTGRNPMQAAKKAFTRICRAASSDGADLFSYTFAMQETTQSSAKKVFAYRGIREALDKPQKVTKGTTNYDVCFTSQVRSYKPAAKPTTKKNTSVERQTGADRGKSVTPARGGRGRKK</sequence>
<organism evidence="2">
    <name type="scientific">Marseillevirus LCMAC102</name>
    <dbReference type="NCBI Taxonomy" id="2506603"/>
    <lineage>
        <taxon>Viruses</taxon>
        <taxon>Varidnaviria</taxon>
        <taxon>Bamfordvirae</taxon>
        <taxon>Nucleocytoviricota</taxon>
        <taxon>Megaviricetes</taxon>
        <taxon>Pimascovirales</taxon>
        <taxon>Pimascovirales incertae sedis</taxon>
        <taxon>Marseilleviridae</taxon>
    </lineage>
</organism>
<reference evidence="2" key="1">
    <citation type="journal article" date="2019" name="MBio">
        <title>Virus Genomes from Deep Sea Sediments Expand the Ocean Megavirome and Support Independent Origins of Viral Gigantism.</title>
        <authorList>
            <person name="Backstrom D."/>
            <person name="Yutin N."/>
            <person name="Jorgensen S.L."/>
            <person name="Dharamshi J."/>
            <person name="Homa F."/>
            <person name="Zaremba-Niedwiedzka K."/>
            <person name="Spang A."/>
            <person name="Wolf Y.I."/>
            <person name="Koonin E.V."/>
            <person name="Ettema T.J."/>
        </authorList>
    </citation>
    <scope>NUCLEOTIDE SEQUENCE</scope>
</reference>
<feature type="region of interest" description="Disordered" evidence="1">
    <location>
        <begin position="243"/>
        <end position="281"/>
    </location>
</feature>
<proteinExistence type="predicted"/>
<evidence type="ECO:0000313" key="2">
    <source>
        <dbReference type="EMBL" id="QBK86622.1"/>
    </source>
</evidence>